<dbReference type="Pfam" id="PF00004">
    <property type="entry name" value="AAA"/>
    <property type="match status" value="1"/>
</dbReference>
<dbReference type="PANTHER" id="PTHR23076">
    <property type="entry name" value="METALLOPROTEASE M41 FTSH"/>
    <property type="match status" value="1"/>
</dbReference>
<reference evidence="13 15" key="1">
    <citation type="journal article" date="2006" name="Proc. Natl. Acad. Sci. U.S.A.">
        <title>Genome analysis of the smallest free-living eukaryote Ostreococcus tauri unveils many unique features.</title>
        <authorList>
            <person name="Derelle E."/>
            <person name="Ferraz C."/>
            <person name="Rombauts S."/>
            <person name="Rouze P."/>
            <person name="Worden A.Z."/>
            <person name="Robbens S."/>
            <person name="Partensky F."/>
            <person name="Degroeve S."/>
            <person name="Echeynie S."/>
            <person name="Cooke R."/>
            <person name="Saeys Y."/>
            <person name="Wuyts J."/>
            <person name="Jabbari K."/>
            <person name="Bowler C."/>
            <person name="Panaud O."/>
            <person name="Piegu B."/>
            <person name="Ball S.G."/>
            <person name="Ral J.-P."/>
            <person name="Bouget F.-Y."/>
            <person name="Piganeau G."/>
            <person name="De Baets B."/>
            <person name="Picard A."/>
            <person name="Delseny M."/>
            <person name="Demaille J."/>
            <person name="Van de Peer Y."/>
            <person name="Moreau H."/>
        </authorList>
    </citation>
    <scope>NUCLEOTIDE SEQUENCE [LARGE SCALE GENOMIC DNA]</scope>
    <source>
        <strain evidence="13 15">OTTH0595</strain>
    </source>
</reference>
<evidence type="ECO:0000256" key="3">
    <source>
        <dbReference type="ARBA" id="ARBA00010550"/>
    </source>
</evidence>
<evidence type="ECO:0000256" key="9">
    <source>
        <dbReference type="ARBA" id="ARBA00022840"/>
    </source>
</evidence>
<evidence type="ECO:0000256" key="5">
    <source>
        <dbReference type="ARBA" id="ARBA00022723"/>
    </source>
</evidence>
<dbReference type="MEROPS" id="M41.A03"/>
<keyword evidence="10" id="KW-0482">Metalloprotease</keyword>
<reference evidence="13" key="2">
    <citation type="journal article" date="2014" name="BMC Genomics">
        <title>An improved genome of the model marine alga Ostreococcus tauri unfolds by assessing Illumina de novo assemblies.</title>
        <authorList>
            <person name="Blanc-Mathieu R."/>
            <person name="Verhelst B."/>
            <person name="Derelle E."/>
            <person name="Rombauts S."/>
            <person name="Bouget F.Y."/>
            <person name="Carre I."/>
            <person name="Chateau A."/>
            <person name="Eyre-Walker A."/>
            <person name="Grimsley N."/>
            <person name="Moreau H."/>
            <person name="Piegu B."/>
            <person name="Rivals E."/>
            <person name="Schackwitz W."/>
            <person name="Van de Peer Y."/>
            <person name="Piganeau G."/>
        </authorList>
    </citation>
    <scope>NUCLEOTIDE SEQUENCE</scope>
    <source>
        <strain evidence="13">RCC4221</strain>
    </source>
</reference>
<evidence type="ECO:0000313" key="15">
    <source>
        <dbReference type="Proteomes" id="UP000009170"/>
    </source>
</evidence>
<evidence type="ECO:0000259" key="12">
    <source>
        <dbReference type="SMART" id="SM00382"/>
    </source>
</evidence>
<dbReference type="Pfam" id="PF01434">
    <property type="entry name" value="Peptidase_M41"/>
    <property type="match status" value="1"/>
</dbReference>
<dbReference type="STRING" id="70448.A0A090M5B5"/>
<name>A0A090M5B5_OSTTA</name>
<feature type="compositionally biased region" description="Polar residues" evidence="11">
    <location>
        <begin position="43"/>
        <end position="54"/>
    </location>
</feature>
<keyword evidence="15" id="KW-1185">Reference proteome</keyword>
<dbReference type="InterPro" id="IPR003593">
    <property type="entry name" value="AAA+_ATPase"/>
</dbReference>
<organism evidence="13 15">
    <name type="scientific">Ostreococcus tauri</name>
    <name type="common">Marine green alga</name>
    <dbReference type="NCBI Taxonomy" id="70448"/>
    <lineage>
        <taxon>Eukaryota</taxon>
        <taxon>Viridiplantae</taxon>
        <taxon>Chlorophyta</taxon>
        <taxon>Mamiellophyceae</taxon>
        <taxon>Mamiellales</taxon>
        <taxon>Bathycoccaceae</taxon>
        <taxon>Ostreococcus</taxon>
    </lineage>
</organism>
<dbReference type="FunFam" id="1.10.8.60:FF:000001">
    <property type="entry name" value="ATP-dependent zinc metalloprotease FtsH"/>
    <property type="match status" value="1"/>
</dbReference>
<protein>
    <submittedName>
        <fullName evidence="13 14">P-loop containing nucleoside triphosphate hydrolase</fullName>
    </submittedName>
</protein>
<dbReference type="SMART" id="SM00382">
    <property type="entry name" value="AAA"/>
    <property type="match status" value="1"/>
</dbReference>
<gene>
    <name evidence="14" type="ORF">BE221DRAFT_80998</name>
    <name evidence="13" type="ORF">OT_ostta10g01700</name>
</gene>
<evidence type="ECO:0000256" key="7">
    <source>
        <dbReference type="ARBA" id="ARBA00022801"/>
    </source>
</evidence>
<comment type="similarity">
    <text evidence="3">In the N-terminal section; belongs to the AAA ATPase family.</text>
</comment>
<dbReference type="Proteomes" id="UP000009170">
    <property type="component" value="Unassembled WGS sequence"/>
</dbReference>
<dbReference type="GO" id="GO:0016887">
    <property type="term" value="F:ATP hydrolysis activity"/>
    <property type="evidence" value="ECO:0007669"/>
    <property type="project" value="InterPro"/>
</dbReference>
<accession>A0A1Y5I1H1</accession>
<dbReference type="GO" id="GO:0004176">
    <property type="term" value="F:ATP-dependent peptidase activity"/>
    <property type="evidence" value="ECO:0007669"/>
    <property type="project" value="InterPro"/>
</dbReference>
<dbReference type="GO" id="GO:0005524">
    <property type="term" value="F:ATP binding"/>
    <property type="evidence" value="ECO:0007669"/>
    <property type="project" value="UniProtKB-KW"/>
</dbReference>
<dbReference type="FunFam" id="3.40.50.300:FF:000352">
    <property type="entry name" value="ATP-dependent zinc metalloprotease FTSH 7, chloroplastic"/>
    <property type="match status" value="1"/>
</dbReference>
<dbReference type="InterPro" id="IPR003959">
    <property type="entry name" value="ATPase_AAA_core"/>
</dbReference>
<keyword evidence="8" id="KW-0862">Zinc</keyword>
<dbReference type="EMBL" id="CAID01000010">
    <property type="protein sequence ID" value="CEF99366.1"/>
    <property type="molecule type" value="Genomic_DNA"/>
</dbReference>
<evidence type="ECO:0000256" key="8">
    <source>
        <dbReference type="ARBA" id="ARBA00022833"/>
    </source>
</evidence>
<sequence length="750" mass="80275">MARITTRDVRTRAGDESGRSGSDEGDRLETSGGSADGGRRSEAATNANVSTNGDNGRGREPTPQRGTAWWVVNVLQPLELLKLLGKGFLFYAAFSVTTFALTAQTSAQTQPVSARYDVFVEAANRNNIRAVHVDGNQLTWVSRSKKIVPPPPGSEGTPFNEPREVEVVYHTTRPKDAPMPYDAIMKNSVDMTAPDPRQAPNYAPWLALLMFVLLVNVFRNQGQGSFGGPGVRGSPGGISMPGVQRGGRARDAIAPPTTTFADVAGVDEAKEELQEIVDILKRPEKYARLGARPPSGVMLVGAPGTGKTLLARAVAGEAGVPFISISASEFVELYVGMGAARVREVFARAKAQSPSIVFIDEIDAVAKSRGDGKMRGMGNDEREQTLNQLLTELDGFETESMVICIAATNRADTLDAALRRPGRFDRTVSVDRPDKQGRREILAVHTGRRHLPLAEDAGLDVIAQMTAGFTGADLENLVNEAALLAGRSGKSTVGYADFEAAVLRTIAGIEKKRNLLSISEKTTVSVHEVGHALVSTAVGRLIPDTERPETLSIVSRSGGALGFTYTPPTEDRWLMYKDELLGKVTTFMGGRAAEMVVCKRISSGASDDIQRATNLAYKSIAELGFSANVGPMSLSTLSSGASEDVLFGSDRASETDSIVEKEVKHILTTSLLVACDVMRANADVMADLSKALAEEEKIYGPNLQQYLDRVVAPPSLELFLKGEAPPVTAADIELMSNFPLPAVTAQTTSR</sequence>
<dbReference type="InterPro" id="IPR005936">
    <property type="entry name" value="FtsH"/>
</dbReference>
<dbReference type="Gene3D" id="1.10.8.60">
    <property type="match status" value="1"/>
</dbReference>
<dbReference type="GO" id="GO:0009535">
    <property type="term" value="C:chloroplast thylakoid membrane"/>
    <property type="evidence" value="ECO:0007669"/>
    <property type="project" value="TreeGrafter"/>
</dbReference>
<evidence type="ECO:0000256" key="1">
    <source>
        <dbReference type="ARBA" id="ARBA00001947"/>
    </source>
</evidence>
<dbReference type="Proteomes" id="UP000195557">
    <property type="component" value="Unassembled WGS sequence"/>
</dbReference>
<keyword evidence="5" id="KW-0479">Metal-binding</keyword>
<dbReference type="GO" id="GO:0006508">
    <property type="term" value="P:proteolysis"/>
    <property type="evidence" value="ECO:0007669"/>
    <property type="project" value="UniProtKB-KW"/>
</dbReference>
<evidence type="ECO:0000256" key="10">
    <source>
        <dbReference type="ARBA" id="ARBA00023049"/>
    </source>
</evidence>
<dbReference type="Gene3D" id="1.20.58.760">
    <property type="entry name" value="Peptidase M41"/>
    <property type="match status" value="1"/>
</dbReference>
<evidence type="ECO:0000256" key="11">
    <source>
        <dbReference type="SAM" id="MobiDB-lite"/>
    </source>
</evidence>
<dbReference type="Pfam" id="PF17862">
    <property type="entry name" value="AAA_lid_3"/>
    <property type="match status" value="1"/>
</dbReference>
<evidence type="ECO:0000313" key="13">
    <source>
        <dbReference type="EMBL" id="CEF99366.1"/>
    </source>
</evidence>
<dbReference type="CDD" id="cd19501">
    <property type="entry name" value="RecA-like_FtsH"/>
    <property type="match status" value="1"/>
</dbReference>
<dbReference type="SUPFAM" id="SSF140990">
    <property type="entry name" value="FtsH protease domain-like"/>
    <property type="match status" value="1"/>
</dbReference>
<dbReference type="SUPFAM" id="SSF52540">
    <property type="entry name" value="P-loop containing nucleoside triphosphate hydrolases"/>
    <property type="match status" value="1"/>
</dbReference>
<dbReference type="InParanoid" id="A0A090M5B5"/>
<feature type="region of interest" description="Disordered" evidence="11">
    <location>
        <begin position="1"/>
        <end position="64"/>
    </location>
</feature>
<dbReference type="HAMAP" id="MF_01458">
    <property type="entry name" value="FtsH"/>
    <property type="match status" value="1"/>
</dbReference>
<keyword evidence="4" id="KW-0645">Protease</keyword>
<keyword evidence="7 13" id="KW-0378">Hydrolase</keyword>
<dbReference type="FunCoup" id="A0A090M5B5">
    <property type="interactions" value="274"/>
</dbReference>
<dbReference type="InterPro" id="IPR037219">
    <property type="entry name" value="Peptidase_M41-like"/>
</dbReference>
<accession>A0A454XLU8</accession>
<comment type="similarity">
    <text evidence="2">In the C-terminal section; belongs to the peptidase M41 family.</text>
</comment>
<keyword evidence="9" id="KW-0067">ATP-binding</keyword>
<comment type="cofactor">
    <cofactor evidence="1">
        <name>Zn(2+)</name>
        <dbReference type="ChEBI" id="CHEBI:29105"/>
    </cofactor>
</comment>
<evidence type="ECO:0000256" key="4">
    <source>
        <dbReference type="ARBA" id="ARBA00022670"/>
    </source>
</evidence>
<dbReference type="Gene3D" id="3.40.50.300">
    <property type="entry name" value="P-loop containing nucleotide triphosphate hydrolases"/>
    <property type="match status" value="1"/>
</dbReference>
<dbReference type="InterPro" id="IPR027417">
    <property type="entry name" value="P-loop_NTPase"/>
</dbReference>
<dbReference type="AlphaFoldDB" id="A0A090M5B5"/>
<dbReference type="OrthoDB" id="1413014at2759"/>
<feature type="domain" description="AAA+ ATPase" evidence="12">
    <location>
        <begin position="293"/>
        <end position="434"/>
    </location>
</feature>
<dbReference type="EMBL" id="KZ155832">
    <property type="protein sequence ID" value="OUS43336.1"/>
    <property type="molecule type" value="Genomic_DNA"/>
</dbReference>
<dbReference type="InterPro" id="IPR000642">
    <property type="entry name" value="Peptidase_M41"/>
</dbReference>
<keyword evidence="6" id="KW-0547">Nucleotide-binding</keyword>
<dbReference type="GO" id="GO:0004222">
    <property type="term" value="F:metalloendopeptidase activity"/>
    <property type="evidence" value="ECO:0007669"/>
    <property type="project" value="InterPro"/>
</dbReference>
<evidence type="ECO:0000256" key="2">
    <source>
        <dbReference type="ARBA" id="ARBA00010044"/>
    </source>
</evidence>
<dbReference type="GO" id="GO:0046872">
    <property type="term" value="F:metal ion binding"/>
    <property type="evidence" value="ECO:0007669"/>
    <property type="project" value="UniProtKB-KW"/>
</dbReference>
<dbReference type="PANTHER" id="PTHR23076:SF49">
    <property type="entry name" value="ATP-DEPENDENT ZINC METALLOPROTEASE FTSH 7, CHLOROPLASTIC"/>
    <property type="match status" value="1"/>
</dbReference>
<reference evidence="14" key="3">
    <citation type="submission" date="2017-04" db="EMBL/GenBank/DDBJ databases">
        <title>Population genomics of picophytoplankton unveils novel chromosome hypervariability.</title>
        <authorList>
            <consortium name="DOE Joint Genome Institute"/>
            <person name="Blanc-Mathieu R."/>
            <person name="Krasovec M."/>
            <person name="Hebrard M."/>
            <person name="Yau S."/>
            <person name="Desgranges E."/>
            <person name="Martin J."/>
            <person name="Schackwitz W."/>
            <person name="Kuo A."/>
            <person name="Salin G."/>
            <person name="Donnadieu C."/>
            <person name="Desdevises Y."/>
            <person name="Sanchez-Ferandin S."/>
            <person name="Moreau H."/>
            <person name="Rivals E."/>
            <person name="Grigoriev I.V."/>
            <person name="Grimsley N."/>
            <person name="Eyre-Walker A."/>
            <person name="Piganeau G."/>
        </authorList>
    </citation>
    <scope>NUCLEOTIDE SEQUENCE [LARGE SCALE GENOMIC DNA]</scope>
    <source>
        <strain evidence="14">RCC 1115</strain>
    </source>
</reference>
<evidence type="ECO:0000256" key="6">
    <source>
        <dbReference type="ARBA" id="ARBA00022741"/>
    </source>
</evidence>
<accession>A0A090M5B5</accession>
<evidence type="ECO:0000313" key="14">
    <source>
        <dbReference type="EMBL" id="OUS43336.1"/>
    </source>
</evidence>
<proteinExistence type="inferred from homology"/>
<dbReference type="InterPro" id="IPR041569">
    <property type="entry name" value="AAA_lid_3"/>
</dbReference>
<feature type="compositionally biased region" description="Basic and acidic residues" evidence="11">
    <location>
        <begin position="1"/>
        <end position="29"/>
    </location>
</feature>